<reference evidence="2 3" key="1">
    <citation type="submission" date="2017-06" db="EMBL/GenBank/DDBJ databases">
        <title>Genome sequence of Bacillus sonorensis strain SRCM101395.</title>
        <authorList>
            <person name="Cho S.H."/>
        </authorList>
    </citation>
    <scope>NUCLEOTIDE SEQUENCE [LARGE SCALE GENOMIC DNA]</scope>
    <source>
        <strain evidence="2 3">SRCM101395</strain>
    </source>
</reference>
<dbReference type="EMBL" id="CP021920">
    <property type="protein sequence ID" value="ASB90762.1"/>
    <property type="molecule type" value="Genomic_DNA"/>
</dbReference>
<keyword evidence="1" id="KW-1133">Transmembrane helix</keyword>
<protein>
    <recommendedName>
        <fullName evidence="4">DUF5412 domain-containing protein</fullName>
    </recommendedName>
</protein>
<evidence type="ECO:0000313" key="2">
    <source>
        <dbReference type="EMBL" id="ASB90762.1"/>
    </source>
</evidence>
<evidence type="ECO:0008006" key="4">
    <source>
        <dbReference type="Google" id="ProtNLM"/>
    </source>
</evidence>
<evidence type="ECO:0000313" key="3">
    <source>
        <dbReference type="Proteomes" id="UP000196877"/>
    </source>
</evidence>
<proteinExistence type="predicted"/>
<dbReference type="Proteomes" id="UP000196877">
    <property type="component" value="Chromosome"/>
</dbReference>
<keyword evidence="3" id="KW-1185">Reference proteome</keyword>
<dbReference type="GeneID" id="92855070"/>
<organism evidence="2 3">
    <name type="scientific">Bacillus sonorensis</name>
    <dbReference type="NCBI Taxonomy" id="119858"/>
    <lineage>
        <taxon>Bacteria</taxon>
        <taxon>Bacillati</taxon>
        <taxon>Bacillota</taxon>
        <taxon>Bacilli</taxon>
        <taxon>Bacillales</taxon>
        <taxon>Bacillaceae</taxon>
        <taxon>Bacillus</taxon>
    </lineage>
</organism>
<keyword evidence="1" id="KW-0812">Transmembrane</keyword>
<gene>
    <name evidence="2" type="ORF">S101395_04260</name>
</gene>
<evidence type="ECO:0000256" key="1">
    <source>
        <dbReference type="SAM" id="Phobius"/>
    </source>
</evidence>
<name>A0ABN5AJ50_9BACI</name>
<dbReference type="InterPro" id="IPR035406">
    <property type="entry name" value="DUF5412"/>
</dbReference>
<feature type="transmembrane region" description="Helical" evidence="1">
    <location>
        <begin position="21"/>
        <end position="41"/>
    </location>
</feature>
<keyword evidence="1" id="KW-0472">Membrane</keyword>
<dbReference type="Pfam" id="PF17428">
    <property type="entry name" value="DUF5412"/>
    <property type="match status" value="1"/>
</dbReference>
<dbReference type="RefSeq" id="WP_006639070.1">
    <property type="nucleotide sequence ID" value="NZ_CABJEH010000006.1"/>
</dbReference>
<sequence length="137" mass="16088">MQRFIDEEWKKELKEKARRNTLFTLLAFILALGIPIGYVVYTQFYSMNHLPKGVQLMSLTSPNQTYTISIYRTPKRGNAKGFSIRGELTTASSGERRNIYWGDKADHPKVEWKDENHVSINDKVLDVRSDTYDWRRE</sequence>
<accession>A0ABN5AJ50</accession>